<accession>A0A918KDF5</accession>
<sequence>MIGAVFRIMWLRLWRDKGALVLAFVLPGFIFAVFAAIFSNASGGSLDLRVALGSISDAPAAVSFTQQLSESDVISMTYDETWSAADVIERVRLGQDDVGVIVTGDFSDASSPSIQIIEDPSRTVAATVLKGQIRQMLATTSGVKSTALFNTKSALGADASTTMEDPSVTYYIGATAILFLLFSAMQGAAISIDERRNGISDRLMVGPMGAMGILTGKFVFLTWIGFLQAAIICVVAQVFFEVPILEHLGAVTLACLGTATLASGFALLIASFCNTQAQMHTVSTFAVLLLSAVGGSMVPRFMMPAWLQQMGVATPNYWAIEAFYGVLARGQSVFDLLGVWGILFGGGLLCLALAALMSHKLMRV</sequence>
<keyword evidence="11" id="KW-1185">Reference proteome</keyword>
<evidence type="ECO:0000256" key="6">
    <source>
        <dbReference type="ARBA" id="ARBA00022989"/>
    </source>
</evidence>
<feature type="transmembrane region" description="Helical" evidence="8">
    <location>
        <begin position="337"/>
        <end position="357"/>
    </location>
</feature>
<dbReference type="PANTHER" id="PTHR30294:SF38">
    <property type="entry name" value="TRANSPORT PERMEASE PROTEIN"/>
    <property type="match status" value="1"/>
</dbReference>
<dbReference type="RefSeq" id="WP_189581174.1">
    <property type="nucleotide sequence ID" value="NZ_BMYV01000001.1"/>
</dbReference>
<keyword evidence="4" id="KW-1003">Cell membrane</keyword>
<evidence type="ECO:0000256" key="5">
    <source>
        <dbReference type="ARBA" id="ARBA00022692"/>
    </source>
</evidence>
<proteinExistence type="inferred from homology"/>
<dbReference type="PROSITE" id="PS51012">
    <property type="entry name" value="ABC_TM2"/>
    <property type="match status" value="1"/>
</dbReference>
<dbReference type="PANTHER" id="PTHR30294">
    <property type="entry name" value="MEMBRANE COMPONENT OF ABC TRANSPORTER YHHJ-RELATED"/>
    <property type="match status" value="1"/>
</dbReference>
<keyword evidence="5 8" id="KW-0812">Transmembrane</keyword>
<name>A0A918KDF5_9PROT</name>
<evidence type="ECO:0000256" key="7">
    <source>
        <dbReference type="ARBA" id="ARBA00023136"/>
    </source>
</evidence>
<dbReference type="GO" id="GO:0140359">
    <property type="term" value="F:ABC-type transporter activity"/>
    <property type="evidence" value="ECO:0007669"/>
    <property type="project" value="InterPro"/>
</dbReference>
<evidence type="ECO:0000313" key="11">
    <source>
        <dbReference type="Proteomes" id="UP000600865"/>
    </source>
</evidence>
<keyword evidence="7 8" id="KW-0472">Membrane</keyword>
<dbReference type="Proteomes" id="UP000600865">
    <property type="component" value="Unassembled WGS sequence"/>
</dbReference>
<comment type="caution">
    <text evidence="10">The sequence shown here is derived from an EMBL/GenBank/DDBJ whole genome shotgun (WGS) entry which is preliminary data.</text>
</comment>
<feature type="transmembrane region" description="Helical" evidence="8">
    <location>
        <begin position="20"/>
        <end position="38"/>
    </location>
</feature>
<evidence type="ECO:0000256" key="8">
    <source>
        <dbReference type="SAM" id="Phobius"/>
    </source>
</evidence>
<feature type="transmembrane region" description="Helical" evidence="8">
    <location>
        <begin position="170"/>
        <end position="192"/>
    </location>
</feature>
<keyword evidence="3" id="KW-0813">Transport</keyword>
<dbReference type="Pfam" id="PF12698">
    <property type="entry name" value="ABC2_membrane_3"/>
    <property type="match status" value="1"/>
</dbReference>
<evidence type="ECO:0000256" key="2">
    <source>
        <dbReference type="ARBA" id="ARBA00007783"/>
    </source>
</evidence>
<feature type="transmembrane region" description="Helical" evidence="8">
    <location>
        <begin position="285"/>
        <end position="307"/>
    </location>
</feature>
<evidence type="ECO:0000259" key="9">
    <source>
        <dbReference type="PROSITE" id="PS51012"/>
    </source>
</evidence>
<reference evidence="10 11" key="1">
    <citation type="journal article" date="2014" name="Int. J. Syst. Evol. Microbiol.">
        <title>Complete genome sequence of Corynebacterium casei LMG S-19264T (=DSM 44701T), isolated from a smear-ripened cheese.</title>
        <authorList>
            <consortium name="US DOE Joint Genome Institute (JGI-PGF)"/>
            <person name="Walter F."/>
            <person name="Albersmeier A."/>
            <person name="Kalinowski J."/>
            <person name="Ruckert C."/>
        </authorList>
    </citation>
    <scope>NUCLEOTIDE SEQUENCE [LARGE SCALE GENOMIC DNA]</scope>
    <source>
        <strain evidence="10 11">KCTC 23968</strain>
    </source>
</reference>
<dbReference type="InterPro" id="IPR047817">
    <property type="entry name" value="ABC2_TM_bact-type"/>
</dbReference>
<feature type="transmembrane region" description="Helical" evidence="8">
    <location>
        <begin position="251"/>
        <end position="273"/>
    </location>
</feature>
<feature type="domain" description="ABC transmembrane type-2" evidence="9">
    <location>
        <begin position="133"/>
        <end position="361"/>
    </location>
</feature>
<evidence type="ECO:0000256" key="4">
    <source>
        <dbReference type="ARBA" id="ARBA00022475"/>
    </source>
</evidence>
<organism evidence="10 11">
    <name type="scientific">Litorimonas cladophorae</name>
    <dbReference type="NCBI Taxonomy" id="1220491"/>
    <lineage>
        <taxon>Bacteria</taxon>
        <taxon>Pseudomonadati</taxon>
        <taxon>Pseudomonadota</taxon>
        <taxon>Alphaproteobacteria</taxon>
        <taxon>Maricaulales</taxon>
        <taxon>Robiginitomaculaceae</taxon>
    </lineage>
</organism>
<protein>
    <submittedName>
        <fullName evidence="10">ABC transporter permease</fullName>
    </submittedName>
</protein>
<dbReference type="GO" id="GO:0005886">
    <property type="term" value="C:plasma membrane"/>
    <property type="evidence" value="ECO:0007669"/>
    <property type="project" value="UniProtKB-SubCell"/>
</dbReference>
<evidence type="ECO:0000256" key="1">
    <source>
        <dbReference type="ARBA" id="ARBA00004651"/>
    </source>
</evidence>
<feature type="transmembrane region" description="Helical" evidence="8">
    <location>
        <begin position="218"/>
        <end position="239"/>
    </location>
</feature>
<dbReference type="EMBL" id="BMYV01000001">
    <property type="protein sequence ID" value="GGX59359.1"/>
    <property type="molecule type" value="Genomic_DNA"/>
</dbReference>
<keyword evidence="6 8" id="KW-1133">Transmembrane helix</keyword>
<dbReference type="AlphaFoldDB" id="A0A918KDF5"/>
<evidence type="ECO:0000256" key="3">
    <source>
        <dbReference type="ARBA" id="ARBA00022448"/>
    </source>
</evidence>
<gene>
    <name evidence="10" type="ORF">GCM10011309_06310</name>
</gene>
<comment type="subcellular location">
    <subcellularLocation>
        <location evidence="1">Cell membrane</location>
        <topology evidence="1">Multi-pass membrane protein</topology>
    </subcellularLocation>
</comment>
<dbReference type="InterPro" id="IPR013525">
    <property type="entry name" value="ABC2_TM"/>
</dbReference>
<comment type="similarity">
    <text evidence="2">Belongs to the ABC-2 integral membrane protein family.</text>
</comment>
<dbReference type="InterPro" id="IPR051449">
    <property type="entry name" value="ABC-2_transporter_component"/>
</dbReference>
<evidence type="ECO:0000313" key="10">
    <source>
        <dbReference type="EMBL" id="GGX59359.1"/>
    </source>
</evidence>